<dbReference type="GO" id="GO:0031145">
    <property type="term" value="P:anaphase-promoting complex-dependent catabolic process"/>
    <property type="evidence" value="ECO:0007669"/>
    <property type="project" value="InterPro"/>
</dbReference>
<sequence>MKVKILRILLSFWNAVASWTWDVQDEACGICRKKYDANCPTCKFPGDDCTLVWGACNHVFHLHCILRWVHSRQICPMCRSQWQFKL</sequence>
<name>A0A0K9Q6G6_ZOSMR</name>
<evidence type="ECO:0000256" key="2">
    <source>
        <dbReference type="ARBA" id="ARBA00022618"/>
    </source>
</evidence>
<evidence type="ECO:0000256" key="5">
    <source>
        <dbReference type="ARBA" id="ARBA00022776"/>
    </source>
</evidence>
<evidence type="ECO:0000256" key="1">
    <source>
        <dbReference type="ARBA" id="ARBA00013928"/>
    </source>
</evidence>
<dbReference type="InterPro" id="IPR001841">
    <property type="entry name" value="Znf_RING"/>
</dbReference>
<dbReference type="GO" id="GO:0016567">
    <property type="term" value="P:protein ubiquitination"/>
    <property type="evidence" value="ECO:0000318"/>
    <property type="project" value="GO_Central"/>
</dbReference>
<evidence type="ECO:0000256" key="9">
    <source>
        <dbReference type="PROSITE-ProRule" id="PRU00175"/>
    </source>
</evidence>
<feature type="signal peptide" evidence="10">
    <location>
        <begin position="1"/>
        <end position="18"/>
    </location>
</feature>
<dbReference type="InterPro" id="IPR013083">
    <property type="entry name" value="Znf_RING/FYVE/PHD"/>
</dbReference>
<feature type="chain" id="PRO_5005528199" description="Anaphase-promoting complex subunit 11" evidence="10">
    <location>
        <begin position="19"/>
        <end position="86"/>
    </location>
</feature>
<dbReference type="GO" id="GO:0006511">
    <property type="term" value="P:ubiquitin-dependent protein catabolic process"/>
    <property type="evidence" value="ECO:0000318"/>
    <property type="project" value="GO_Central"/>
</dbReference>
<dbReference type="GO" id="GO:0061630">
    <property type="term" value="F:ubiquitin protein ligase activity"/>
    <property type="evidence" value="ECO:0000318"/>
    <property type="project" value="GO_Central"/>
</dbReference>
<evidence type="ECO:0000256" key="3">
    <source>
        <dbReference type="ARBA" id="ARBA00022723"/>
    </source>
</evidence>
<evidence type="ECO:0000313" key="13">
    <source>
        <dbReference type="Proteomes" id="UP000036987"/>
    </source>
</evidence>
<evidence type="ECO:0000256" key="10">
    <source>
        <dbReference type="SAM" id="SignalP"/>
    </source>
</evidence>
<protein>
    <recommendedName>
        <fullName evidence="1">Anaphase-promoting complex subunit 11</fullName>
    </recommendedName>
</protein>
<comment type="caution">
    <text evidence="12">The sequence shown here is derived from an EMBL/GenBank/DDBJ whole genome shotgun (WGS) entry which is preliminary data.</text>
</comment>
<evidence type="ECO:0000256" key="8">
    <source>
        <dbReference type="ARBA" id="ARBA00023306"/>
    </source>
</evidence>
<evidence type="ECO:0000259" key="11">
    <source>
        <dbReference type="PROSITE" id="PS50089"/>
    </source>
</evidence>
<dbReference type="EMBL" id="LFYR01000025">
    <property type="protein sequence ID" value="KMZ76475.1"/>
    <property type="molecule type" value="Genomic_DNA"/>
</dbReference>
<dbReference type="PANTHER" id="PTHR11210">
    <property type="entry name" value="RING BOX"/>
    <property type="match status" value="1"/>
</dbReference>
<dbReference type="Pfam" id="PF12861">
    <property type="entry name" value="zf-ANAPC11"/>
    <property type="match status" value="1"/>
</dbReference>
<reference evidence="13" key="1">
    <citation type="journal article" date="2016" name="Nature">
        <title>The genome of the seagrass Zostera marina reveals angiosperm adaptation to the sea.</title>
        <authorList>
            <person name="Olsen J.L."/>
            <person name="Rouze P."/>
            <person name="Verhelst B."/>
            <person name="Lin Y.-C."/>
            <person name="Bayer T."/>
            <person name="Collen J."/>
            <person name="Dattolo E."/>
            <person name="De Paoli E."/>
            <person name="Dittami S."/>
            <person name="Maumus F."/>
            <person name="Michel G."/>
            <person name="Kersting A."/>
            <person name="Lauritano C."/>
            <person name="Lohaus R."/>
            <person name="Toepel M."/>
            <person name="Tonon T."/>
            <person name="Vanneste K."/>
            <person name="Amirebrahimi M."/>
            <person name="Brakel J."/>
            <person name="Bostroem C."/>
            <person name="Chovatia M."/>
            <person name="Grimwood J."/>
            <person name="Jenkins J.W."/>
            <person name="Jueterbock A."/>
            <person name="Mraz A."/>
            <person name="Stam W.T."/>
            <person name="Tice H."/>
            <person name="Bornberg-Bauer E."/>
            <person name="Green P.J."/>
            <person name="Pearson G.A."/>
            <person name="Procaccini G."/>
            <person name="Duarte C.M."/>
            <person name="Schmutz J."/>
            <person name="Reusch T.B.H."/>
            <person name="Van de Peer Y."/>
        </authorList>
    </citation>
    <scope>NUCLEOTIDE SEQUENCE [LARGE SCALE GENOMIC DNA]</scope>
    <source>
        <strain evidence="13">cv. Finnish</strain>
    </source>
</reference>
<dbReference type="GO" id="GO:0005634">
    <property type="term" value="C:nucleus"/>
    <property type="evidence" value="ECO:0000318"/>
    <property type="project" value="GO_Central"/>
</dbReference>
<feature type="domain" description="RING-type" evidence="11">
    <location>
        <begin position="39"/>
        <end position="79"/>
    </location>
</feature>
<dbReference type="InterPro" id="IPR051031">
    <property type="entry name" value="RING-box_E3_Ubiquitin_Ligase"/>
</dbReference>
<evidence type="ECO:0000256" key="7">
    <source>
        <dbReference type="ARBA" id="ARBA00022833"/>
    </source>
</evidence>
<dbReference type="InterPro" id="IPR024991">
    <property type="entry name" value="RING-H2_APC11"/>
</dbReference>
<accession>A0A0K9Q6G6</accession>
<dbReference type="GO" id="GO:0097602">
    <property type="term" value="F:cullin family protein binding"/>
    <property type="evidence" value="ECO:0000318"/>
    <property type="project" value="GO_Central"/>
</dbReference>
<organism evidence="12 13">
    <name type="scientific">Zostera marina</name>
    <name type="common">Eelgrass</name>
    <dbReference type="NCBI Taxonomy" id="29655"/>
    <lineage>
        <taxon>Eukaryota</taxon>
        <taxon>Viridiplantae</taxon>
        <taxon>Streptophyta</taxon>
        <taxon>Embryophyta</taxon>
        <taxon>Tracheophyta</taxon>
        <taxon>Spermatophyta</taxon>
        <taxon>Magnoliopsida</taxon>
        <taxon>Liliopsida</taxon>
        <taxon>Zosteraceae</taxon>
        <taxon>Zostera</taxon>
    </lineage>
</organism>
<dbReference type="CDD" id="cd16456">
    <property type="entry name" value="RING-H2_APC11"/>
    <property type="match status" value="1"/>
</dbReference>
<keyword evidence="7" id="KW-0862">Zinc</keyword>
<dbReference type="PROSITE" id="PS50089">
    <property type="entry name" value="ZF_RING_2"/>
    <property type="match status" value="1"/>
</dbReference>
<dbReference type="AlphaFoldDB" id="A0A0K9Q6G6"/>
<keyword evidence="5" id="KW-0498">Mitosis</keyword>
<dbReference type="GO" id="GO:0008270">
    <property type="term" value="F:zinc ion binding"/>
    <property type="evidence" value="ECO:0007669"/>
    <property type="project" value="UniProtKB-KW"/>
</dbReference>
<dbReference type="OMA" id="SMWHAVA"/>
<dbReference type="GO" id="GO:0005680">
    <property type="term" value="C:anaphase-promoting complex"/>
    <property type="evidence" value="ECO:0000318"/>
    <property type="project" value="GO_Central"/>
</dbReference>
<evidence type="ECO:0000256" key="4">
    <source>
        <dbReference type="ARBA" id="ARBA00022771"/>
    </source>
</evidence>
<keyword evidence="6" id="KW-0833">Ubl conjugation pathway</keyword>
<proteinExistence type="predicted"/>
<keyword evidence="13" id="KW-1185">Reference proteome</keyword>
<gene>
    <name evidence="12" type="ORF">ZOSMA_101G00590</name>
</gene>
<keyword evidence="8" id="KW-0131">Cell cycle</keyword>
<dbReference type="GO" id="GO:0051301">
    <property type="term" value="P:cell division"/>
    <property type="evidence" value="ECO:0007669"/>
    <property type="project" value="UniProtKB-KW"/>
</dbReference>
<evidence type="ECO:0000256" key="6">
    <source>
        <dbReference type="ARBA" id="ARBA00022786"/>
    </source>
</evidence>
<evidence type="ECO:0000313" key="12">
    <source>
        <dbReference type="EMBL" id="KMZ76475.1"/>
    </source>
</evidence>
<dbReference type="STRING" id="29655.A0A0K9Q6G6"/>
<dbReference type="Gene3D" id="3.30.40.10">
    <property type="entry name" value="Zinc/RING finger domain, C3HC4 (zinc finger)"/>
    <property type="match status" value="1"/>
</dbReference>
<dbReference type="Proteomes" id="UP000036987">
    <property type="component" value="Unassembled WGS sequence"/>
</dbReference>
<keyword evidence="4 9" id="KW-0863">Zinc-finger</keyword>
<keyword evidence="3" id="KW-0479">Metal-binding</keyword>
<dbReference type="OrthoDB" id="1681166at2759"/>
<dbReference type="SUPFAM" id="SSF57850">
    <property type="entry name" value="RING/U-box"/>
    <property type="match status" value="1"/>
</dbReference>
<keyword evidence="2" id="KW-0132">Cell division</keyword>
<keyword evidence="10" id="KW-0732">Signal</keyword>
<dbReference type="GO" id="GO:0045842">
    <property type="term" value="P:positive regulation of mitotic metaphase/anaphase transition"/>
    <property type="evidence" value="ECO:0000318"/>
    <property type="project" value="GO_Central"/>
</dbReference>